<proteinExistence type="inferred from homology"/>
<dbReference type="PRINTS" id="PR00081">
    <property type="entry name" value="GDHRDH"/>
</dbReference>
<comment type="similarity">
    <text evidence="1 3">Belongs to the short-chain dehydrogenases/reductases (SDR) family.</text>
</comment>
<evidence type="ECO:0000313" key="6">
    <source>
        <dbReference type="Proteomes" id="UP001165679"/>
    </source>
</evidence>
<dbReference type="PANTHER" id="PTHR44196">
    <property type="entry name" value="DEHYDROGENASE/REDUCTASE SDR FAMILY MEMBER 7B"/>
    <property type="match status" value="1"/>
</dbReference>
<dbReference type="PRINTS" id="PR00080">
    <property type="entry name" value="SDRFAMILY"/>
</dbReference>
<reference evidence="5" key="2">
    <citation type="submission" date="2022-10" db="EMBL/GenBank/DDBJ databases">
        <authorList>
            <person name="Trinh H.N."/>
        </authorList>
    </citation>
    <scope>NUCLEOTIDE SEQUENCE</scope>
    <source>
        <strain evidence="5">RN2-1</strain>
    </source>
</reference>
<dbReference type="Gene3D" id="3.40.50.720">
    <property type="entry name" value="NAD(P)-binding Rossmann-like Domain"/>
    <property type="match status" value="1"/>
</dbReference>
<dbReference type="SMART" id="SM00822">
    <property type="entry name" value="PKS_KR"/>
    <property type="match status" value="1"/>
</dbReference>
<accession>A0AA41YQ43</accession>
<dbReference type="EMBL" id="JAPDNT010000001">
    <property type="protein sequence ID" value="MCW3473472.1"/>
    <property type="molecule type" value="Genomic_DNA"/>
</dbReference>
<dbReference type="GO" id="GO:0016020">
    <property type="term" value="C:membrane"/>
    <property type="evidence" value="ECO:0007669"/>
    <property type="project" value="TreeGrafter"/>
</dbReference>
<evidence type="ECO:0000256" key="3">
    <source>
        <dbReference type="RuleBase" id="RU000363"/>
    </source>
</evidence>
<keyword evidence="6" id="KW-1185">Reference proteome</keyword>
<dbReference type="SUPFAM" id="SSF51735">
    <property type="entry name" value="NAD(P)-binding Rossmann-fold domains"/>
    <property type="match status" value="1"/>
</dbReference>
<sequence>MSGTVRPVALVTGASSGIGAELARAFVRGRHDVVLVARRRDRLEALAATLGGHARVLAEDLADPGAPARLLAETGPVDVLVNNAGFGALGRFVELPLERQLGIVQVNVVALTALTRLYLPPMVARGHGRVLNVASTAAFQPGPGLAVYGATKAFVLSLSEALHAELEGTGVTVTCLCPGATESEFAATAGMGDSRLFRHAMSAAEVARQGFAATMAGRRLVVTGTLNQMSAMGVRFAPRGLALNIARKLLLG</sequence>
<protein>
    <submittedName>
        <fullName evidence="5">SDR family oxidoreductase</fullName>
    </submittedName>
</protein>
<dbReference type="InterPro" id="IPR020904">
    <property type="entry name" value="Sc_DH/Rdtase_CS"/>
</dbReference>
<dbReference type="RefSeq" id="WP_264712047.1">
    <property type="nucleotide sequence ID" value="NZ_JAPDNT010000001.1"/>
</dbReference>
<dbReference type="PANTHER" id="PTHR44196:SF2">
    <property type="entry name" value="SHORT-CHAIN DEHYDROGENASE-RELATED"/>
    <property type="match status" value="1"/>
</dbReference>
<dbReference type="Proteomes" id="UP001165679">
    <property type="component" value="Unassembled WGS sequence"/>
</dbReference>
<organism evidence="5 6">
    <name type="scientific">Limobrevibacterium gyesilva</name>
    <dbReference type="NCBI Taxonomy" id="2991712"/>
    <lineage>
        <taxon>Bacteria</taxon>
        <taxon>Pseudomonadati</taxon>
        <taxon>Pseudomonadota</taxon>
        <taxon>Alphaproteobacteria</taxon>
        <taxon>Acetobacterales</taxon>
        <taxon>Acetobacteraceae</taxon>
        <taxon>Limobrevibacterium</taxon>
    </lineage>
</organism>
<evidence type="ECO:0000313" key="5">
    <source>
        <dbReference type="EMBL" id="MCW3473472.1"/>
    </source>
</evidence>
<dbReference type="PIRSF" id="PIRSF000126">
    <property type="entry name" value="11-beta-HSD1"/>
    <property type="match status" value="1"/>
</dbReference>
<evidence type="ECO:0000259" key="4">
    <source>
        <dbReference type="SMART" id="SM00822"/>
    </source>
</evidence>
<feature type="domain" description="Ketoreductase" evidence="4">
    <location>
        <begin position="7"/>
        <end position="179"/>
    </location>
</feature>
<dbReference type="InterPro" id="IPR036291">
    <property type="entry name" value="NAD(P)-bd_dom_sf"/>
</dbReference>
<keyword evidence="2" id="KW-0560">Oxidoreductase</keyword>
<name>A0AA41YQ43_9PROT</name>
<dbReference type="InterPro" id="IPR002347">
    <property type="entry name" value="SDR_fam"/>
</dbReference>
<comment type="caution">
    <text evidence="5">The sequence shown here is derived from an EMBL/GenBank/DDBJ whole genome shotgun (WGS) entry which is preliminary data.</text>
</comment>
<reference evidence="5" key="1">
    <citation type="submission" date="2022-09" db="EMBL/GenBank/DDBJ databases">
        <title>Rhodovastum sp. nov. RN2-1 isolated from soil in Seongnam, South Korea.</title>
        <authorList>
            <person name="Le N.T."/>
        </authorList>
    </citation>
    <scope>NUCLEOTIDE SEQUENCE</scope>
    <source>
        <strain evidence="5">RN2-1</strain>
    </source>
</reference>
<dbReference type="PROSITE" id="PS00061">
    <property type="entry name" value="ADH_SHORT"/>
    <property type="match status" value="1"/>
</dbReference>
<evidence type="ECO:0000256" key="2">
    <source>
        <dbReference type="ARBA" id="ARBA00023002"/>
    </source>
</evidence>
<dbReference type="InterPro" id="IPR057326">
    <property type="entry name" value="KR_dom"/>
</dbReference>
<dbReference type="AlphaFoldDB" id="A0AA41YQ43"/>
<dbReference type="Pfam" id="PF00106">
    <property type="entry name" value="adh_short"/>
    <property type="match status" value="1"/>
</dbReference>
<gene>
    <name evidence="5" type="ORF">OL599_02680</name>
</gene>
<evidence type="ECO:0000256" key="1">
    <source>
        <dbReference type="ARBA" id="ARBA00006484"/>
    </source>
</evidence>
<dbReference type="GO" id="GO:0016491">
    <property type="term" value="F:oxidoreductase activity"/>
    <property type="evidence" value="ECO:0007669"/>
    <property type="project" value="UniProtKB-KW"/>
</dbReference>